<dbReference type="PANTHER" id="PTHR43798">
    <property type="entry name" value="MONOACYLGLYCEROL LIPASE"/>
    <property type="match status" value="1"/>
</dbReference>
<name>A0A6J6S5Y1_9ZZZZ</name>
<reference evidence="2" key="1">
    <citation type="submission" date="2020-05" db="EMBL/GenBank/DDBJ databases">
        <authorList>
            <person name="Chiriac C."/>
            <person name="Salcher M."/>
            <person name="Ghai R."/>
            <person name="Kavagutti S V."/>
        </authorList>
    </citation>
    <scope>NUCLEOTIDE SEQUENCE</scope>
</reference>
<dbReference type="PRINTS" id="PR00111">
    <property type="entry name" value="ABHYDROLASE"/>
</dbReference>
<dbReference type="InterPro" id="IPR000073">
    <property type="entry name" value="AB_hydrolase_1"/>
</dbReference>
<sequence length="304" mass="33344">MNEPLYAYDEFGYFADNASEAGLDYPGPPTVGRTEVEVTPGHRLSALVWGTGEPEYVFVHGGAQNAHTWDTTLLAMGRPNAVAIDLPGHGHSDRRDDRNYHPATNAESIAAVVRQLAPNAKAVIGMSLGGLTSYVLAARHPDLVRRLVIVDVTPGTNREKSARITDFVNGPQSFESFDAILARTKEHNKERTDSSLRRGILHNARQLADGSWVWRYDRFERPKDAETATDFTTMWDEVEAITCPILLLIGKAWSVVDDADIARFREAQPTAQVHHVDGAGHSIQGDQPVVLAALIRNFVEGATA</sequence>
<dbReference type="InterPro" id="IPR050266">
    <property type="entry name" value="AB_hydrolase_sf"/>
</dbReference>
<dbReference type="PANTHER" id="PTHR43798:SF33">
    <property type="entry name" value="HYDROLASE, PUTATIVE (AFU_ORTHOLOGUE AFUA_2G14860)-RELATED"/>
    <property type="match status" value="1"/>
</dbReference>
<protein>
    <submittedName>
        <fullName evidence="2">Unannotated protein</fullName>
    </submittedName>
</protein>
<dbReference type="AlphaFoldDB" id="A0A6J6S5Y1"/>
<evidence type="ECO:0000259" key="1">
    <source>
        <dbReference type="Pfam" id="PF12697"/>
    </source>
</evidence>
<organism evidence="2">
    <name type="scientific">freshwater metagenome</name>
    <dbReference type="NCBI Taxonomy" id="449393"/>
    <lineage>
        <taxon>unclassified sequences</taxon>
        <taxon>metagenomes</taxon>
        <taxon>ecological metagenomes</taxon>
    </lineage>
</organism>
<dbReference type="GO" id="GO:0016020">
    <property type="term" value="C:membrane"/>
    <property type="evidence" value="ECO:0007669"/>
    <property type="project" value="TreeGrafter"/>
</dbReference>
<accession>A0A6J6S5Y1</accession>
<evidence type="ECO:0000313" key="2">
    <source>
        <dbReference type="EMBL" id="CAB4730206.1"/>
    </source>
</evidence>
<dbReference type="EMBL" id="CAEZXX010000231">
    <property type="protein sequence ID" value="CAB4730206.1"/>
    <property type="molecule type" value="Genomic_DNA"/>
</dbReference>
<dbReference type="Gene3D" id="3.40.50.1820">
    <property type="entry name" value="alpha/beta hydrolase"/>
    <property type="match status" value="1"/>
</dbReference>
<dbReference type="InterPro" id="IPR029058">
    <property type="entry name" value="AB_hydrolase_fold"/>
</dbReference>
<proteinExistence type="predicted"/>
<feature type="domain" description="AB hydrolase-1" evidence="1">
    <location>
        <begin position="57"/>
        <end position="293"/>
    </location>
</feature>
<dbReference type="Pfam" id="PF12697">
    <property type="entry name" value="Abhydrolase_6"/>
    <property type="match status" value="1"/>
</dbReference>
<dbReference type="SUPFAM" id="SSF53474">
    <property type="entry name" value="alpha/beta-Hydrolases"/>
    <property type="match status" value="1"/>
</dbReference>
<gene>
    <name evidence="2" type="ORF">UFOPK2602_02291</name>
</gene>